<dbReference type="Pfam" id="PF00067">
    <property type="entry name" value="p450"/>
    <property type="match status" value="1"/>
</dbReference>
<evidence type="ECO:0000256" key="1">
    <source>
        <dbReference type="ARBA" id="ARBA00001971"/>
    </source>
</evidence>
<dbReference type="GO" id="GO:0004497">
    <property type="term" value="F:monooxygenase activity"/>
    <property type="evidence" value="ECO:0007669"/>
    <property type="project" value="UniProtKB-KW"/>
</dbReference>
<comment type="cofactor">
    <cofactor evidence="1 7">
        <name>heme</name>
        <dbReference type="ChEBI" id="CHEBI:30413"/>
    </cofactor>
</comment>
<dbReference type="SUPFAM" id="SSF48264">
    <property type="entry name" value="Cytochrome P450"/>
    <property type="match status" value="1"/>
</dbReference>
<dbReference type="EMBL" id="JAUHHV010000001">
    <property type="protein sequence ID" value="KAK1436566.1"/>
    <property type="molecule type" value="Genomic_DNA"/>
</dbReference>
<proteinExistence type="inferred from homology"/>
<comment type="caution">
    <text evidence="10">The sequence shown here is derived from an EMBL/GenBank/DDBJ whole genome shotgun (WGS) entry which is preliminary data.</text>
</comment>
<sequence length="548" mass="62398">MLTYYDYKVYTHNLQSFYTNQPIIISIMDLFSLQDNYTLVVVTFAIILLIYCLSFFYKTTTSPPEASGAWPIIGHFKVFNGSDLPHVALASMADQYGPMFTIRLGIRKVLVVSNWEIVKDIFTTHDVNISNRPNYIAAKILGRDGASFSFTPYGPYWRGMRKIISQELLSNSRLEKLKHVRLSELESAITNINELWRERRDGQGKVLVDMKKWFGELNMNTMLKVVAGKRYTGGEGEDEEEMVICRRVIRDWFQYFGQFLVADALPFLDWLDLGGYKKTIKRVARELDSMVGKWLEEHRCRGSARDATEVNDFMDVMIQVVDEDDLAGYNIDTVIKGTCETLIAGGADTTTVMLTWTLSLLLNNGYALRRAQEELDMQVGKDRQVNESDIKNLVYLQAIVKETLRLYPATFLNPPRAFTNDCTIAGYHVPKGTWLLINTWKLHRDPKIWSDPCEFRPERFLSPNHKNLDVKGTDFELIPFGAGRRHCPGVYLAGQMLHMILATFLQNFEMSTPNGAPIDMSATSGLTNAMASPLEVLLSPRLHATTDV</sequence>
<evidence type="ECO:0000313" key="10">
    <source>
        <dbReference type="EMBL" id="KAK1436566.1"/>
    </source>
</evidence>
<dbReference type="GO" id="GO:0020037">
    <property type="term" value="F:heme binding"/>
    <property type="evidence" value="ECO:0007669"/>
    <property type="project" value="InterPro"/>
</dbReference>
<keyword evidence="4 8" id="KW-0560">Oxidoreductase</keyword>
<dbReference type="GO" id="GO:0005506">
    <property type="term" value="F:iron ion binding"/>
    <property type="evidence" value="ECO:0007669"/>
    <property type="project" value="InterPro"/>
</dbReference>
<dbReference type="InterPro" id="IPR050651">
    <property type="entry name" value="Plant_Cytochrome_P450_Monoox"/>
</dbReference>
<keyword evidence="9" id="KW-1133">Transmembrane helix</keyword>
<evidence type="ECO:0000256" key="8">
    <source>
        <dbReference type="RuleBase" id="RU000461"/>
    </source>
</evidence>
<dbReference type="PRINTS" id="PR00463">
    <property type="entry name" value="EP450I"/>
</dbReference>
<dbReference type="Gene3D" id="1.10.630.10">
    <property type="entry name" value="Cytochrome P450"/>
    <property type="match status" value="1"/>
</dbReference>
<dbReference type="FunFam" id="1.10.630.10:FF:000026">
    <property type="entry name" value="Cytochrome P450 82C4"/>
    <property type="match status" value="1"/>
</dbReference>
<organism evidence="10 11">
    <name type="scientific">Tagetes erecta</name>
    <name type="common">African marigold</name>
    <dbReference type="NCBI Taxonomy" id="13708"/>
    <lineage>
        <taxon>Eukaryota</taxon>
        <taxon>Viridiplantae</taxon>
        <taxon>Streptophyta</taxon>
        <taxon>Embryophyta</taxon>
        <taxon>Tracheophyta</taxon>
        <taxon>Spermatophyta</taxon>
        <taxon>Magnoliopsida</taxon>
        <taxon>eudicotyledons</taxon>
        <taxon>Gunneridae</taxon>
        <taxon>Pentapetalae</taxon>
        <taxon>asterids</taxon>
        <taxon>campanulids</taxon>
        <taxon>Asterales</taxon>
        <taxon>Asteraceae</taxon>
        <taxon>Asteroideae</taxon>
        <taxon>Heliantheae alliance</taxon>
        <taxon>Tageteae</taxon>
        <taxon>Tagetes</taxon>
    </lineage>
</organism>
<evidence type="ECO:0000256" key="4">
    <source>
        <dbReference type="ARBA" id="ARBA00023002"/>
    </source>
</evidence>
<keyword evidence="11" id="KW-1185">Reference proteome</keyword>
<dbReference type="GO" id="GO:0016705">
    <property type="term" value="F:oxidoreductase activity, acting on paired donors, with incorporation or reduction of molecular oxygen"/>
    <property type="evidence" value="ECO:0007669"/>
    <property type="project" value="InterPro"/>
</dbReference>
<dbReference type="InterPro" id="IPR001128">
    <property type="entry name" value="Cyt_P450"/>
</dbReference>
<dbReference type="PROSITE" id="PS00086">
    <property type="entry name" value="CYTOCHROME_P450"/>
    <property type="match status" value="1"/>
</dbReference>
<protein>
    <recommendedName>
        <fullName evidence="12">Cytochrome P450</fullName>
    </recommendedName>
</protein>
<dbReference type="AlphaFoldDB" id="A0AAD8LC95"/>
<keyword evidence="6 8" id="KW-0503">Monooxygenase</keyword>
<dbReference type="Proteomes" id="UP001229421">
    <property type="component" value="Unassembled WGS sequence"/>
</dbReference>
<evidence type="ECO:0000256" key="2">
    <source>
        <dbReference type="ARBA" id="ARBA00022617"/>
    </source>
</evidence>
<keyword evidence="5 7" id="KW-0408">Iron</keyword>
<dbReference type="PANTHER" id="PTHR47947">
    <property type="entry name" value="CYTOCHROME P450 82C3-RELATED"/>
    <property type="match status" value="1"/>
</dbReference>
<keyword evidence="9" id="KW-0472">Membrane</keyword>
<evidence type="ECO:0000256" key="5">
    <source>
        <dbReference type="ARBA" id="ARBA00023004"/>
    </source>
</evidence>
<dbReference type="PRINTS" id="PR00385">
    <property type="entry name" value="P450"/>
</dbReference>
<feature type="binding site" description="axial binding residue" evidence="7">
    <location>
        <position position="487"/>
    </location>
    <ligand>
        <name>heme</name>
        <dbReference type="ChEBI" id="CHEBI:30413"/>
    </ligand>
    <ligandPart>
        <name>Fe</name>
        <dbReference type="ChEBI" id="CHEBI:18248"/>
    </ligandPart>
</feature>
<reference evidence="10" key="1">
    <citation type="journal article" date="2023" name="bioRxiv">
        <title>Improved chromosome-level genome assembly for marigold (Tagetes erecta).</title>
        <authorList>
            <person name="Jiang F."/>
            <person name="Yuan L."/>
            <person name="Wang S."/>
            <person name="Wang H."/>
            <person name="Xu D."/>
            <person name="Wang A."/>
            <person name="Fan W."/>
        </authorList>
    </citation>
    <scope>NUCLEOTIDE SEQUENCE</scope>
    <source>
        <strain evidence="10">WSJ</strain>
        <tissue evidence="10">Leaf</tissue>
    </source>
</reference>
<evidence type="ECO:0008006" key="12">
    <source>
        <dbReference type="Google" id="ProtNLM"/>
    </source>
</evidence>
<evidence type="ECO:0000256" key="6">
    <source>
        <dbReference type="ARBA" id="ARBA00023033"/>
    </source>
</evidence>
<keyword evidence="3 7" id="KW-0479">Metal-binding</keyword>
<evidence type="ECO:0000256" key="9">
    <source>
        <dbReference type="SAM" id="Phobius"/>
    </source>
</evidence>
<keyword evidence="2 7" id="KW-0349">Heme</keyword>
<evidence type="ECO:0000256" key="7">
    <source>
        <dbReference type="PIRSR" id="PIRSR602401-1"/>
    </source>
</evidence>
<feature type="transmembrane region" description="Helical" evidence="9">
    <location>
        <begin position="37"/>
        <end position="57"/>
    </location>
</feature>
<dbReference type="InterPro" id="IPR036396">
    <property type="entry name" value="Cyt_P450_sf"/>
</dbReference>
<dbReference type="InterPro" id="IPR002401">
    <property type="entry name" value="Cyt_P450_E_grp-I"/>
</dbReference>
<comment type="similarity">
    <text evidence="8">Belongs to the cytochrome P450 family.</text>
</comment>
<gene>
    <name evidence="10" type="ORF">QVD17_02347</name>
</gene>
<accession>A0AAD8LC95</accession>
<evidence type="ECO:0000313" key="11">
    <source>
        <dbReference type="Proteomes" id="UP001229421"/>
    </source>
</evidence>
<evidence type="ECO:0000256" key="3">
    <source>
        <dbReference type="ARBA" id="ARBA00022723"/>
    </source>
</evidence>
<name>A0AAD8LC95_TARER</name>
<dbReference type="PANTHER" id="PTHR47947:SF39">
    <property type="entry name" value="CYTOCHROME P450"/>
    <property type="match status" value="1"/>
</dbReference>
<dbReference type="InterPro" id="IPR017972">
    <property type="entry name" value="Cyt_P450_CS"/>
</dbReference>
<keyword evidence="9" id="KW-0812">Transmembrane</keyword>